<feature type="compositionally biased region" description="Basic and acidic residues" evidence="1">
    <location>
        <begin position="477"/>
        <end position="491"/>
    </location>
</feature>
<comment type="caution">
    <text evidence="2">The sequence shown here is derived from an EMBL/GenBank/DDBJ whole genome shotgun (WGS) entry which is preliminary data.</text>
</comment>
<evidence type="ECO:0008006" key="4">
    <source>
        <dbReference type="Google" id="ProtNLM"/>
    </source>
</evidence>
<feature type="compositionally biased region" description="Basic and acidic residues" evidence="1">
    <location>
        <begin position="328"/>
        <end position="349"/>
    </location>
</feature>
<name>A0ABD0M3L2_9CAEN</name>
<feature type="compositionally biased region" description="Basic and acidic residues" evidence="1">
    <location>
        <begin position="555"/>
        <end position="564"/>
    </location>
</feature>
<feature type="compositionally biased region" description="Gly residues" evidence="1">
    <location>
        <begin position="638"/>
        <end position="647"/>
    </location>
</feature>
<gene>
    <name evidence="2" type="ORF">BaRGS_00002670</name>
</gene>
<evidence type="ECO:0000256" key="1">
    <source>
        <dbReference type="SAM" id="MobiDB-lite"/>
    </source>
</evidence>
<accession>A0ABD0M3L2</accession>
<dbReference type="PANTHER" id="PTHR21219">
    <property type="entry name" value="FI19613P1"/>
    <property type="match status" value="1"/>
</dbReference>
<feature type="compositionally biased region" description="Basic and acidic residues" evidence="1">
    <location>
        <begin position="514"/>
        <end position="537"/>
    </location>
</feature>
<evidence type="ECO:0000313" key="2">
    <source>
        <dbReference type="EMBL" id="KAK7505948.1"/>
    </source>
</evidence>
<reference evidence="2 3" key="1">
    <citation type="journal article" date="2023" name="Sci. Data">
        <title>Genome assembly of the Korean intertidal mud-creeper Batillaria attramentaria.</title>
        <authorList>
            <person name="Patra A.K."/>
            <person name="Ho P.T."/>
            <person name="Jun S."/>
            <person name="Lee S.J."/>
            <person name="Kim Y."/>
            <person name="Won Y.J."/>
        </authorList>
    </citation>
    <scope>NUCLEOTIDE SEQUENCE [LARGE SCALE GENOMIC DNA]</scope>
    <source>
        <strain evidence="2">Wonlab-2016</strain>
    </source>
</reference>
<protein>
    <recommendedName>
        <fullName evidence="4">PID domain-containing protein</fullName>
    </recommendedName>
</protein>
<dbReference type="EMBL" id="JACVVK020000008">
    <property type="protein sequence ID" value="KAK7505948.1"/>
    <property type="molecule type" value="Genomic_DNA"/>
</dbReference>
<dbReference type="Proteomes" id="UP001519460">
    <property type="component" value="Unassembled WGS sequence"/>
</dbReference>
<feature type="compositionally biased region" description="Polar residues" evidence="1">
    <location>
        <begin position="434"/>
        <end position="448"/>
    </location>
</feature>
<proteinExistence type="predicted"/>
<feature type="region of interest" description="Disordered" evidence="1">
    <location>
        <begin position="212"/>
        <end position="706"/>
    </location>
</feature>
<feature type="compositionally biased region" description="Polar residues" evidence="1">
    <location>
        <begin position="678"/>
        <end position="690"/>
    </location>
</feature>
<dbReference type="AlphaFoldDB" id="A0ABD0M3L2"/>
<feature type="region of interest" description="Disordered" evidence="1">
    <location>
        <begin position="178"/>
        <end position="197"/>
    </location>
</feature>
<organism evidence="2 3">
    <name type="scientific">Batillaria attramentaria</name>
    <dbReference type="NCBI Taxonomy" id="370345"/>
    <lineage>
        <taxon>Eukaryota</taxon>
        <taxon>Metazoa</taxon>
        <taxon>Spiralia</taxon>
        <taxon>Lophotrochozoa</taxon>
        <taxon>Mollusca</taxon>
        <taxon>Gastropoda</taxon>
        <taxon>Caenogastropoda</taxon>
        <taxon>Sorbeoconcha</taxon>
        <taxon>Cerithioidea</taxon>
        <taxon>Batillariidae</taxon>
        <taxon>Batillaria</taxon>
    </lineage>
</organism>
<evidence type="ECO:0000313" key="3">
    <source>
        <dbReference type="Proteomes" id="UP001519460"/>
    </source>
</evidence>
<feature type="compositionally biased region" description="Polar residues" evidence="1">
    <location>
        <begin position="492"/>
        <end position="501"/>
    </location>
</feature>
<feature type="compositionally biased region" description="Low complexity" evidence="1">
    <location>
        <begin position="648"/>
        <end position="657"/>
    </location>
</feature>
<feature type="compositionally biased region" description="Gly residues" evidence="1">
    <location>
        <begin position="309"/>
        <end position="318"/>
    </location>
</feature>
<dbReference type="PANTHER" id="PTHR21219:SF3">
    <property type="entry name" value="FI19613P1"/>
    <property type="match status" value="1"/>
</dbReference>
<sequence length="706" mass="76878">MDGPTYACDYLGYSTLSKPATGIASLQAPVKDMYLKFRKNAVSGASPRKATFKITPGGLVVALQEGANQTELFFDISSVNFIEAVRFAVLRGTEKKPKAVFLPLDESRGPISEKVAFSLEKQFHFLVQSGHQPLLVCVLRRPKGVKALDCHVFAMDSPENALYVVSLVQQLLSGAAGKDFPTSAPPPASLDSNFNRGGTRGDFIRTEFGEYNMEPGLGPRGGGQPNPRETYPAESAERPRFGWSYDKPQSGEEFRRISGQYPPDGRPVSGGEVRPGNQYPDDVRPGNQYYGDGRPGNQYPGDRRSNEGYGVGVGGGGPPFDPMQGGYRRQDYERAEISHVRERSGDSSDSRGSGLARTGSDRPPGGRQFDDPGLGARAGYQDPRYGPPRAEGPPKVMEKPQSPIRNPGAPTFPTGGGQAPVSPRRGPDSPPFSPTSQGVGPTYSLSNRESQEEIQGKPVAKVLPSDFLAVKLKPKQQRSESEDSSSHDYDNQKNIMQQYKQLQELEAQQGFQGFEDRDLDKAGQQRRYNDNWNDDGRGGGGGPGPGYDQQYRPRYQQEDDRRYIEQYTTPGGPGADDVQMRGHPHRYEQPPAVGKNRYSAPTYAEADRPGDRNSGGEWRSQSSYEMGQGVPRQVPGGYPRGGAGGAPGEPARGTGAPSSAASDETQMGRKKDAEIASMFSNFRLQGSQDPYAQDRNHFEEGLGYLP</sequence>
<keyword evidence="3" id="KW-1185">Reference proteome</keyword>